<name>A0A1B6K9B1_9HEMI</name>
<dbReference type="AlphaFoldDB" id="A0A1B6K9B1"/>
<dbReference type="PROSITE" id="PS50878">
    <property type="entry name" value="RT_POL"/>
    <property type="match status" value="1"/>
</dbReference>
<dbReference type="CDD" id="cd01650">
    <property type="entry name" value="RT_nLTR_like"/>
    <property type="match status" value="1"/>
</dbReference>
<evidence type="ECO:0000259" key="1">
    <source>
        <dbReference type="PROSITE" id="PS50878"/>
    </source>
</evidence>
<dbReference type="Pfam" id="PF00078">
    <property type="entry name" value="RVT_1"/>
    <property type="match status" value="1"/>
</dbReference>
<reference evidence="2" key="1">
    <citation type="submission" date="2015-11" db="EMBL/GenBank/DDBJ databases">
        <title>De novo transcriptome assembly of four potential Pierce s Disease insect vectors from Arizona vineyards.</title>
        <authorList>
            <person name="Tassone E.E."/>
        </authorList>
    </citation>
    <scope>NUCLEOTIDE SEQUENCE</scope>
</reference>
<dbReference type="GO" id="GO:0071897">
    <property type="term" value="P:DNA biosynthetic process"/>
    <property type="evidence" value="ECO:0007669"/>
    <property type="project" value="UniProtKB-ARBA"/>
</dbReference>
<accession>A0A1B6K9B1</accession>
<proteinExistence type="predicted"/>
<organism evidence="2">
    <name type="scientific">Graphocephala atropunctata</name>
    <dbReference type="NCBI Taxonomy" id="36148"/>
    <lineage>
        <taxon>Eukaryota</taxon>
        <taxon>Metazoa</taxon>
        <taxon>Ecdysozoa</taxon>
        <taxon>Arthropoda</taxon>
        <taxon>Hexapoda</taxon>
        <taxon>Insecta</taxon>
        <taxon>Pterygota</taxon>
        <taxon>Neoptera</taxon>
        <taxon>Paraneoptera</taxon>
        <taxon>Hemiptera</taxon>
        <taxon>Auchenorrhyncha</taxon>
        <taxon>Membracoidea</taxon>
        <taxon>Cicadellidae</taxon>
        <taxon>Cicadellinae</taxon>
        <taxon>Cicadellini</taxon>
        <taxon>Graphocephala</taxon>
    </lineage>
</organism>
<feature type="non-terminal residue" evidence="2">
    <location>
        <position position="1"/>
    </location>
</feature>
<evidence type="ECO:0000313" key="2">
    <source>
        <dbReference type="EMBL" id="JAT08005.1"/>
    </source>
</evidence>
<sequence>GKQPKQLSDPVVRLDCLNDYFCGINNEIDNNLIVYYKNKRCLEENNFNFMEVTVEGVRRAIMDISSNAVGDDDIHIKFIRLIFHEIRDVLLHVFNFSLLNHSYPSQWKKALILPLPKVKSPIESKDYRPINILCVLGKIIDKLVYQQLCTYVNDCNILFKYQSGYRSMYSSQTALIKITDDIRLSMDKREIVILTLLDFSRAYDCVNHELLLAVLESYNISDNVIQWFRSYLLNRNQRVKSGGGMLSNWKINPVGVPQGSTLSALLFSLYINRIHEIIMFSRFMCYADDMQLYISCNINKINDAVGAMNADLCNVSDWCKSHGLNLNALKCKSMILGTSRAIANVDYRNVSPIMIEGTVLKYENSFVNLGLKMSNTLSWSEQVDHIVKKVYQCLYQFKRLSFNPPIHVKKLMVQTLVFPFFDYAQAAYCDINNMLLNKLQVAQNACIRYIYNLKFDDHVTIYYKNLGWLKIRERLEYAVLTMLFKIMKYEKPDYLFERYVSMHNVHNRNTRFGSTTLLFPIHRTVIYTKSFHVKSIRLMSILDNNIKNVLTEQSFKKLLKDKLVKRYE</sequence>
<feature type="domain" description="Reverse transcriptase" evidence="1">
    <location>
        <begin position="96"/>
        <end position="373"/>
    </location>
</feature>
<dbReference type="SUPFAM" id="SSF56672">
    <property type="entry name" value="DNA/RNA polymerases"/>
    <property type="match status" value="1"/>
</dbReference>
<dbReference type="PANTHER" id="PTHR33332">
    <property type="entry name" value="REVERSE TRANSCRIPTASE DOMAIN-CONTAINING PROTEIN"/>
    <property type="match status" value="1"/>
</dbReference>
<dbReference type="InterPro" id="IPR043502">
    <property type="entry name" value="DNA/RNA_pol_sf"/>
</dbReference>
<dbReference type="EMBL" id="GEBQ01031972">
    <property type="protein sequence ID" value="JAT08005.1"/>
    <property type="molecule type" value="Transcribed_RNA"/>
</dbReference>
<protein>
    <recommendedName>
        <fullName evidence="1">Reverse transcriptase domain-containing protein</fullName>
    </recommendedName>
</protein>
<dbReference type="InterPro" id="IPR000477">
    <property type="entry name" value="RT_dom"/>
</dbReference>
<gene>
    <name evidence="2" type="ORF">g.50894</name>
</gene>